<dbReference type="EMBL" id="JH972003">
    <property type="protein sequence ID" value="EKM73814.1"/>
    <property type="molecule type" value="Genomic_DNA"/>
</dbReference>
<protein>
    <submittedName>
        <fullName evidence="1">Uncharacterized protein</fullName>
    </submittedName>
</protein>
<dbReference type="GeneID" id="18832804"/>
<feature type="non-terminal residue" evidence="1">
    <location>
        <position position="1"/>
    </location>
</feature>
<dbReference type="Proteomes" id="UP000008493">
    <property type="component" value="Unassembled WGS sequence"/>
</dbReference>
<dbReference type="RefSeq" id="XP_007335547.1">
    <property type="nucleotide sequence ID" value="XM_007335485.1"/>
</dbReference>
<dbReference type="OrthoDB" id="3247418at2759"/>
<dbReference type="HOGENOM" id="CLU_779786_0_0_1"/>
<reference evidence="2" key="1">
    <citation type="journal article" date="2012" name="Proc. Natl. Acad. Sci. U.S.A.">
        <title>Genome sequence of the button mushroom Agaricus bisporus reveals mechanisms governing adaptation to a humic-rich ecological niche.</title>
        <authorList>
            <person name="Morin E."/>
            <person name="Kohler A."/>
            <person name="Baker A.R."/>
            <person name="Foulongne-Oriol M."/>
            <person name="Lombard V."/>
            <person name="Nagy L.G."/>
            <person name="Ohm R.A."/>
            <person name="Patyshakuliyeva A."/>
            <person name="Brun A."/>
            <person name="Aerts A.L."/>
            <person name="Bailey A.M."/>
            <person name="Billette C."/>
            <person name="Coutinho P.M."/>
            <person name="Deakin G."/>
            <person name="Doddapaneni H."/>
            <person name="Floudas D."/>
            <person name="Grimwood J."/>
            <person name="Hilden K."/>
            <person name="Kuees U."/>
            <person name="LaButti K.M."/>
            <person name="Lapidus A."/>
            <person name="Lindquist E.A."/>
            <person name="Lucas S.M."/>
            <person name="Murat C."/>
            <person name="Riley R.W."/>
            <person name="Salamov A.A."/>
            <person name="Schmutz J."/>
            <person name="Subramanian V."/>
            <person name="Woesten H.A.B."/>
            <person name="Xu J."/>
            <person name="Eastwood D.C."/>
            <person name="Foster G.D."/>
            <person name="Sonnenberg A.S."/>
            <person name="Cullen D."/>
            <person name="de Vries R.P."/>
            <person name="Lundell T."/>
            <person name="Hibbett D.S."/>
            <person name="Henrissat B."/>
            <person name="Burton K.S."/>
            <person name="Kerrigan R.W."/>
            <person name="Challen M.P."/>
            <person name="Grigoriev I.V."/>
            <person name="Martin F."/>
        </authorList>
    </citation>
    <scope>NUCLEOTIDE SEQUENCE [LARGE SCALE GENOMIC DNA]</scope>
    <source>
        <strain evidence="2">JB137-S8 / ATCC MYA-4627 / FGSC 10392</strain>
    </source>
</reference>
<dbReference type="KEGG" id="abp:AGABI1DRAFT96064"/>
<proteinExistence type="predicted"/>
<gene>
    <name evidence="1" type="ORF">AGABI1DRAFT_96064</name>
</gene>
<keyword evidence="2" id="KW-1185">Reference proteome</keyword>
<sequence length="356" mass="39757">MKNPAISQYLAPHADHLCITHAFPSSASHIANVILPHIRHWCPDRFQSVGLGSLPIAAAALLHFLTQLKMNAATSTQNVSPLQAMGTLLEIPPSNADHLVPPTLSKDEAIDLWYNAKKSKLKNRKKDDLVAVLLHQGVIRSEIETLKKDGLFEKIQSMRKEQRIIDIHENILKAGKAVKRSRLTRTSSSVIISQDNNDVKATIPVLVERNLLAHGHIEGTFSVPPRTSIDTSGNADKYVLGKTVIPKIREDMDRLTLPSWVSRGPAHPGEAKGGKLHADQWRSFFTINLPISLTRLWGSNSADSKKQEMLVNFLHLVTAVQLASRRTITEEHVQLYEEHMYQYLATLLPLYPSTKM</sequence>
<evidence type="ECO:0000313" key="2">
    <source>
        <dbReference type="Proteomes" id="UP000008493"/>
    </source>
</evidence>
<dbReference type="AlphaFoldDB" id="K5VHJ2"/>
<dbReference type="InParanoid" id="K5VHJ2"/>
<name>K5VHJ2_AGABU</name>
<evidence type="ECO:0000313" key="1">
    <source>
        <dbReference type="EMBL" id="EKM73814.1"/>
    </source>
</evidence>
<organism evidence="1 2">
    <name type="scientific">Agaricus bisporus var. burnettii (strain JB137-S8 / ATCC MYA-4627 / FGSC 10392)</name>
    <name type="common">White button mushroom</name>
    <dbReference type="NCBI Taxonomy" id="597362"/>
    <lineage>
        <taxon>Eukaryota</taxon>
        <taxon>Fungi</taxon>
        <taxon>Dikarya</taxon>
        <taxon>Basidiomycota</taxon>
        <taxon>Agaricomycotina</taxon>
        <taxon>Agaricomycetes</taxon>
        <taxon>Agaricomycetidae</taxon>
        <taxon>Agaricales</taxon>
        <taxon>Agaricineae</taxon>
        <taxon>Agaricaceae</taxon>
        <taxon>Agaricus</taxon>
    </lineage>
</organism>
<accession>K5VHJ2</accession>